<dbReference type="Pfam" id="PF01546">
    <property type="entry name" value="Peptidase_M20"/>
    <property type="match status" value="1"/>
</dbReference>
<organism evidence="7 8">
    <name type="scientific">Ectocarpus siliculosus</name>
    <name type="common">Brown alga</name>
    <name type="synonym">Conferva siliculosa</name>
    <dbReference type="NCBI Taxonomy" id="2880"/>
    <lineage>
        <taxon>Eukaryota</taxon>
        <taxon>Sar</taxon>
        <taxon>Stramenopiles</taxon>
        <taxon>Ochrophyta</taxon>
        <taxon>PX clade</taxon>
        <taxon>Phaeophyceae</taxon>
        <taxon>Ectocarpales</taxon>
        <taxon>Ectocarpaceae</taxon>
        <taxon>Ectocarpus</taxon>
    </lineage>
</organism>
<dbReference type="AlphaFoldDB" id="D7FM78"/>
<comment type="cofactor">
    <cofactor evidence="1">
        <name>Zn(2+)</name>
        <dbReference type="ChEBI" id="CHEBI:29105"/>
    </cofactor>
</comment>
<gene>
    <name evidence="7" type="ORF">Esi_0164_0038</name>
</gene>
<keyword evidence="3" id="KW-0479">Metal-binding</keyword>
<dbReference type="SUPFAM" id="SSF53187">
    <property type="entry name" value="Zn-dependent exopeptidases"/>
    <property type="match status" value="1"/>
</dbReference>
<accession>D7FM78</accession>
<evidence type="ECO:0000313" key="8">
    <source>
        <dbReference type="Proteomes" id="UP000002630"/>
    </source>
</evidence>
<dbReference type="CDD" id="cd05652">
    <property type="entry name" value="M20_ArgE_DapE-like_fungal"/>
    <property type="match status" value="1"/>
</dbReference>
<dbReference type="Gene3D" id="3.40.630.10">
    <property type="entry name" value="Zn peptidases"/>
    <property type="match status" value="1"/>
</dbReference>
<evidence type="ECO:0000256" key="5">
    <source>
        <dbReference type="ARBA" id="ARBA00022833"/>
    </source>
</evidence>
<dbReference type="PANTHER" id="PTHR43808:SF8">
    <property type="entry name" value="PEPTIDASE M20 DIMERISATION DOMAIN-CONTAINING PROTEIN"/>
    <property type="match status" value="1"/>
</dbReference>
<dbReference type="InterPro" id="IPR050072">
    <property type="entry name" value="Peptidase_M20A"/>
</dbReference>
<comment type="similarity">
    <text evidence="2">Belongs to the peptidase M20A family.</text>
</comment>
<dbReference type="OMA" id="NCDVDGF"/>
<dbReference type="InterPro" id="IPR036264">
    <property type="entry name" value="Bact_exopeptidase_dim_dom"/>
</dbReference>
<keyword evidence="8" id="KW-1185">Reference proteome</keyword>
<dbReference type="OrthoDB" id="186153at2759"/>
<dbReference type="PROSITE" id="PS00758">
    <property type="entry name" value="ARGE_DAPE_CPG2_1"/>
    <property type="match status" value="1"/>
</dbReference>
<name>D7FM78_ECTSI</name>
<keyword evidence="5" id="KW-0862">Zinc</keyword>
<evidence type="ECO:0000256" key="4">
    <source>
        <dbReference type="ARBA" id="ARBA00022801"/>
    </source>
</evidence>
<dbReference type="GO" id="GO:0016787">
    <property type="term" value="F:hydrolase activity"/>
    <property type="evidence" value="ECO:0007669"/>
    <property type="project" value="UniProtKB-KW"/>
</dbReference>
<dbReference type="GO" id="GO:0046872">
    <property type="term" value="F:metal ion binding"/>
    <property type="evidence" value="ECO:0007669"/>
    <property type="project" value="UniProtKB-KW"/>
</dbReference>
<dbReference type="InterPro" id="IPR001261">
    <property type="entry name" value="ArgE/DapE_CS"/>
</dbReference>
<evidence type="ECO:0000256" key="2">
    <source>
        <dbReference type="ARBA" id="ARBA00006247"/>
    </source>
</evidence>
<reference evidence="7 8" key="1">
    <citation type="journal article" date="2010" name="Nature">
        <title>The Ectocarpus genome and the independent evolution of multicellularity in brown algae.</title>
        <authorList>
            <person name="Cock J.M."/>
            <person name="Sterck L."/>
            <person name="Rouze P."/>
            <person name="Scornet D."/>
            <person name="Allen A.E."/>
            <person name="Amoutzias G."/>
            <person name="Anthouard V."/>
            <person name="Artiguenave F."/>
            <person name="Aury J.M."/>
            <person name="Badger J.H."/>
            <person name="Beszteri B."/>
            <person name="Billiau K."/>
            <person name="Bonnet E."/>
            <person name="Bothwell J.H."/>
            <person name="Bowler C."/>
            <person name="Boyen C."/>
            <person name="Brownlee C."/>
            <person name="Carrano C.J."/>
            <person name="Charrier B."/>
            <person name="Cho G.Y."/>
            <person name="Coelho S.M."/>
            <person name="Collen J."/>
            <person name="Corre E."/>
            <person name="Da Silva C."/>
            <person name="Delage L."/>
            <person name="Delaroque N."/>
            <person name="Dittami S.M."/>
            <person name="Doulbeau S."/>
            <person name="Elias M."/>
            <person name="Farnham G."/>
            <person name="Gachon C.M."/>
            <person name="Gschloessl B."/>
            <person name="Heesch S."/>
            <person name="Jabbari K."/>
            <person name="Jubin C."/>
            <person name="Kawai H."/>
            <person name="Kimura K."/>
            <person name="Kloareg B."/>
            <person name="Kupper F.C."/>
            <person name="Lang D."/>
            <person name="Le Bail A."/>
            <person name="Leblanc C."/>
            <person name="Lerouge P."/>
            <person name="Lohr M."/>
            <person name="Lopez P.J."/>
            <person name="Martens C."/>
            <person name="Maumus F."/>
            <person name="Michel G."/>
            <person name="Miranda-Saavedra D."/>
            <person name="Morales J."/>
            <person name="Moreau H."/>
            <person name="Motomura T."/>
            <person name="Nagasato C."/>
            <person name="Napoli C.A."/>
            <person name="Nelson D.R."/>
            <person name="Nyvall-Collen P."/>
            <person name="Peters A.F."/>
            <person name="Pommier C."/>
            <person name="Potin P."/>
            <person name="Poulain J."/>
            <person name="Quesneville H."/>
            <person name="Read B."/>
            <person name="Rensing S.A."/>
            <person name="Ritter A."/>
            <person name="Rousvoal S."/>
            <person name="Samanta M."/>
            <person name="Samson G."/>
            <person name="Schroeder D.C."/>
            <person name="Segurens B."/>
            <person name="Strittmatter M."/>
            <person name="Tonon T."/>
            <person name="Tregear J.W."/>
            <person name="Valentin K."/>
            <person name="von Dassow P."/>
            <person name="Yamagishi T."/>
            <person name="Van de Peer Y."/>
            <person name="Wincker P."/>
        </authorList>
    </citation>
    <scope>NUCLEOTIDE SEQUENCE [LARGE SCALE GENOMIC DNA]</scope>
    <source>
        <strain evidence="8">Ec32 / CCAP1310/4</strain>
    </source>
</reference>
<evidence type="ECO:0000259" key="6">
    <source>
        <dbReference type="Pfam" id="PF07687"/>
    </source>
</evidence>
<dbReference type="Proteomes" id="UP000002630">
    <property type="component" value="Linkage Group LG31"/>
</dbReference>
<sequence>MAGNVSGSQRGAGYEDVRSDEAVKLAMDLIDVESLSGHEQPMAVVLKEWLEKRDWVVQLQEVEPQKSTVDGKVRHNLYARRPGIPATRTEGPRVLFNSHIDTVPPFFGAELCDVDGEMIIKGRGACDTKGILAAQLLALQALADEGVDDIGLLYVVSEETDHSGMIKANELGLEPRYMIVGEPTGSKMMRLQKGMLKVRLSCRGVACHSGYPHLGVSAIDPLVEVLHAIKHRAWPSSEELGETTVNIGLVEGGQAANALAEASEAIVMFRLIQEPEGVLDAVKAIAAEHDCAVEVISKNAPVSLEVLPDFEADVAAYNTDIAYFKLPKGRALLYGPGSIHHAHSRIEKIGVTELKDAVEAYKKIAKSCLGRPPL</sequence>
<keyword evidence="4" id="KW-0378">Hydrolase</keyword>
<dbReference type="EMBL" id="FN649756">
    <property type="protein sequence ID" value="CBJ29901.1"/>
    <property type="molecule type" value="Genomic_DNA"/>
</dbReference>
<dbReference type="SUPFAM" id="SSF55031">
    <property type="entry name" value="Bacterial exopeptidase dimerisation domain"/>
    <property type="match status" value="1"/>
</dbReference>
<dbReference type="Pfam" id="PF07687">
    <property type="entry name" value="M20_dimer"/>
    <property type="match status" value="1"/>
</dbReference>
<evidence type="ECO:0000313" key="7">
    <source>
        <dbReference type="EMBL" id="CBJ29901.1"/>
    </source>
</evidence>
<dbReference type="EMBL" id="FN648172">
    <property type="protein sequence ID" value="CBJ29901.1"/>
    <property type="molecule type" value="Genomic_DNA"/>
</dbReference>
<dbReference type="InParanoid" id="D7FM78"/>
<dbReference type="eggNOG" id="KOG2275">
    <property type="taxonomic scope" value="Eukaryota"/>
</dbReference>
<dbReference type="PANTHER" id="PTHR43808">
    <property type="entry name" value="ACETYLORNITHINE DEACETYLASE"/>
    <property type="match status" value="1"/>
</dbReference>
<proteinExistence type="inferred from homology"/>
<dbReference type="STRING" id="2880.D7FM78"/>
<evidence type="ECO:0000256" key="3">
    <source>
        <dbReference type="ARBA" id="ARBA00022723"/>
    </source>
</evidence>
<dbReference type="InterPro" id="IPR002933">
    <property type="entry name" value="Peptidase_M20"/>
</dbReference>
<protein>
    <recommendedName>
        <fullName evidence="6">Peptidase M20 dimerisation domain-containing protein</fullName>
    </recommendedName>
</protein>
<evidence type="ECO:0000256" key="1">
    <source>
        <dbReference type="ARBA" id="ARBA00001947"/>
    </source>
</evidence>
<dbReference type="InterPro" id="IPR011650">
    <property type="entry name" value="Peptidase_M20_dimer"/>
</dbReference>
<feature type="domain" description="Peptidase M20 dimerisation" evidence="6">
    <location>
        <begin position="192"/>
        <end position="289"/>
    </location>
</feature>
<dbReference type="Gene3D" id="3.30.70.360">
    <property type="match status" value="1"/>
</dbReference>